<evidence type="ECO:0008006" key="4">
    <source>
        <dbReference type="Google" id="ProtNLM"/>
    </source>
</evidence>
<sequence>MYDTVHVDEKWCYIQKVSSTFILTEDEDTPHISCPNKRYITKVMFLAAVARPRYDYKRPACSTVRSASFRSCRRGSRSERQRIRPRETQLAK</sequence>
<comment type="caution">
    <text evidence="2">The sequence shown here is derived from an EMBL/GenBank/DDBJ whole genome shotgun (WGS) entry which is preliminary data.</text>
</comment>
<evidence type="ECO:0000256" key="1">
    <source>
        <dbReference type="SAM" id="MobiDB-lite"/>
    </source>
</evidence>
<dbReference type="Proteomes" id="UP001146120">
    <property type="component" value="Unassembled WGS sequence"/>
</dbReference>
<organism evidence="2 3">
    <name type="scientific">Lagenidium giganteum</name>
    <dbReference type="NCBI Taxonomy" id="4803"/>
    <lineage>
        <taxon>Eukaryota</taxon>
        <taxon>Sar</taxon>
        <taxon>Stramenopiles</taxon>
        <taxon>Oomycota</taxon>
        <taxon>Peronosporomycetes</taxon>
        <taxon>Pythiales</taxon>
        <taxon>Pythiaceae</taxon>
    </lineage>
</organism>
<dbReference type="EMBL" id="DAKRPA010000292">
    <property type="protein sequence ID" value="DAZ93780.1"/>
    <property type="molecule type" value="Genomic_DNA"/>
</dbReference>
<accession>A0AAV2YIB0</accession>
<feature type="region of interest" description="Disordered" evidence="1">
    <location>
        <begin position="72"/>
        <end position="92"/>
    </location>
</feature>
<proteinExistence type="predicted"/>
<dbReference type="InterPro" id="IPR036397">
    <property type="entry name" value="RNaseH_sf"/>
</dbReference>
<gene>
    <name evidence="2" type="ORF">N0F65_008047</name>
</gene>
<reference evidence="2" key="1">
    <citation type="submission" date="2022-11" db="EMBL/GenBank/DDBJ databases">
        <authorList>
            <person name="Morgan W.R."/>
            <person name="Tartar A."/>
        </authorList>
    </citation>
    <scope>NUCLEOTIDE SEQUENCE</scope>
    <source>
        <strain evidence="2">ARSEF 373</strain>
    </source>
</reference>
<dbReference type="PANTHER" id="PTHR47169">
    <property type="entry name" value="OS01G0541250 PROTEIN"/>
    <property type="match status" value="1"/>
</dbReference>
<name>A0AAV2YIB0_9STRA</name>
<evidence type="ECO:0000313" key="2">
    <source>
        <dbReference type="EMBL" id="DAZ93780.1"/>
    </source>
</evidence>
<feature type="compositionally biased region" description="Basic and acidic residues" evidence="1">
    <location>
        <begin position="76"/>
        <end position="92"/>
    </location>
</feature>
<evidence type="ECO:0000313" key="3">
    <source>
        <dbReference type="Proteomes" id="UP001146120"/>
    </source>
</evidence>
<keyword evidence="3" id="KW-1185">Reference proteome</keyword>
<dbReference type="Gene3D" id="3.30.420.10">
    <property type="entry name" value="Ribonuclease H-like superfamily/Ribonuclease H"/>
    <property type="match status" value="1"/>
</dbReference>
<dbReference type="AlphaFoldDB" id="A0AAV2YIB0"/>
<protein>
    <recommendedName>
        <fullName evidence="4">Transposase</fullName>
    </recommendedName>
</protein>
<reference evidence="2" key="2">
    <citation type="journal article" date="2023" name="Microbiol Resour">
        <title>Decontamination and Annotation of the Draft Genome Sequence of the Oomycete Lagenidium giganteum ARSEF 373.</title>
        <authorList>
            <person name="Morgan W.R."/>
            <person name="Tartar A."/>
        </authorList>
    </citation>
    <scope>NUCLEOTIDE SEQUENCE</scope>
    <source>
        <strain evidence="2">ARSEF 373</strain>
    </source>
</reference>
<dbReference type="GO" id="GO:0003676">
    <property type="term" value="F:nucleic acid binding"/>
    <property type="evidence" value="ECO:0007669"/>
    <property type="project" value="InterPro"/>
</dbReference>